<evidence type="ECO:0000313" key="2">
    <source>
        <dbReference type="Proteomes" id="UP001153069"/>
    </source>
</evidence>
<proteinExistence type="predicted"/>
<gene>
    <name evidence="1" type="ORF">SEMRO_1795_G297991.1</name>
</gene>
<protein>
    <submittedName>
        <fullName evidence="1">Uncharacterized protein</fullName>
    </submittedName>
</protein>
<keyword evidence="2" id="KW-1185">Reference proteome</keyword>
<reference evidence="1" key="1">
    <citation type="submission" date="2020-06" db="EMBL/GenBank/DDBJ databases">
        <authorList>
            <consortium name="Plant Systems Biology data submission"/>
        </authorList>
    </citation>
    <scope>NUCLEOTIDE SEQUENCE</scope>
    <source>
        <strain evidence="1">D6</strain>
    </source>
</reference>
<dbReference type="EMBL" id="CAICTM010001793">
    <property type="protein sequence ID" value="CAB9526208.1"/>
    <property type="molecule type" value="Genomic_DNA"/>
</dbReference>
<evidence type="ECO:0000313" key="1">
    <source>
        <dbReference type="EMBL" id="CAB9526208.1"/>
    </source>
</evidence>
<organism evidence="1 2">
    <name type="scientific">Seminavis robusta</name>
    <dbReference type="NCBI Taxonomy" id="568900"/>
    <lineage>
        <taxon>Eukaryota</taxon>
        <taxon>Sar</taxon>
        <taxon>Stramenopiles</taxon>
        <taxon>Ochrophyta</taxon>
        <taxon>Bacillariophyta</taxon>
        <taxon>Bacillariophyceae</taxon>
        <taxon>Bacillariophycidae</taxon>
        <taxon>Naviculales</taxon>
        <taxon>Naviculaceae</taxon>
        <taxon>Seminavis</taxon>
    </lineage>
</organism>
<dbReference type="Proteomes" id="UP001153069">
    <property type="component" value="Unassembled WGS sequence"/>
</dbReference>
<name>A0A9N8HSY6_9STRA</name>
<accession>A0A9N8HSY6</accession>
<sequence>MDCMYVKFCIIKAAAFLFWLLQGLKCNYNTGIVVQYKLVASYQPEQSPQASIRRYMSIMDHSLRSCSDAYANSLVCRNVLLYFPQRQSLSSSSSSSPLFAKSNLDLVRTNLLVAFVT</sequence>
<dbReference type="AlphaFoldDB" id="A0A9N8HSY6"/>
<comment type="caution">
    <text evidence="1">The sequence shown here is derived from an EMBL/GenBank/DDBJ whole genome shotgun (WGS) entry which is preliminary data.</text>
</comment>